<dbReference type="PANTHER" id="PTHR31569">
    <property type="entry name" value="SWIM-TYPE DOMAIN-CONTAINING PROTEIN"/>
    <property type="match status" value="1"/>
</dbReference>
<dbReference type="AlphaFoldDB" id="A0A164MU39"/>
<dbReference type="Pfam" id="PF21056">
    <property type="entry name" value="ZSWIM1-3_RNaseH-like"/>
    <property type="match status" value="1"/>
</dbReference>
<evidence type="ECO:0000259" key="1">
    <source>
        <dbReference type="Pfam" id="PF21056"/>
    </source>
</evidence>
<comment type="caution">
    <text evidence="2">The sequence shown here is derived from an EMBL/GenBank/DDBJ whole genome shotgun (WGS) entry which is preliminary data.</text>
</comment>
<dbReference type="InterPro" id="IPR052579">
    <property type="entry name" value="Zinc_finger_SWIM"/>
</dbReference>
<gene>
    <name evidence="2" type="ORF">APZ42_031472</name>
</gene>
<accession>A0A164MU39</accession>
<organism evidence="2 3">
    <name type="scientific">Daphnia magna</name>
    <dbReference type="NCBI Taxonomy" id="35525"/>
    <lineage>
        <taxon>Eukaryota</taxon>
        <taxon>Metazoa</taxon>
        <taxon>Ecdysozoa</taxon>
        <taxon>Arthropoda</taxon>
        <taxon>Crustacea</taxon>
        <taxon>Branchiopoda</taxon>
        <taxon>Diplostraca</taxon>
        <taxon>Cladocera</taxon>
        <taxon>Anomopoda</taxon>
        <taxon>Daphniidae</taxon>
        <taxon>Daphnia</taxon>
    </lineage>
</organism>
<dbReference type="OrthoDB" id="7694209at2759"/>
<proteinExistence type="predicted"/>
<dbReference type="PANTHER" id="PTHR31569:SF4">
    <property type="entry name" value="SWIM-TYPE DOMAIN-CONTAINING PROTEIN"/>
    <property type="match status" value="1"/>
</dbReference>
<dbReference type="EMBL" id="LRGB01002951">
    <property type="protein sequence ID" value="KZS05362.1"/>
    <property type="molecule type" value="Genomic_DNA"/>
</dbReference>
<name>A0A164MU39_9CRUS</name>
<dbReference type="Proteomes" id="UP000076858">
    <property type="component" value="Unassembled WGS sequence"/>
</dbReference>
<evidence type="ECO:0000313" key="3">
    <source>
        <dbReference type="Proteomes" id="UP000076858"/>
    </source>
</evidence>
<sequence length="182" mass="21012">MSILRREKVTSLKAFNNDQRNKVKLDDEIEFRSVQFICPHFGTHKSRAKKGLRLNQHVMANDCQVQIQFFYDNALKKFKITKLELEHKNHPVSVEHLKTYARKNSDHISSVGPHQPKADINCTTQSGFALYHILIEDNNGDSQPVAFCFIKEETIEAISACLKVFSDNIEIYVKKVTITYKD</sequence>
<reference evidence="2 3" key="1">
    <citation type="submission" date="2016-03" db="EMBL/GenBank/DDBJ databases">
        <title>EvidentialGene: Evidence-directed Construction of Genes on Genomes.</title>
        <authorList>
            <person name="Gilbert D.G."/>
            <person name="Choi J.-H."/>
            <person name="Mockaitis K."/>
            <person name="Colbourne J."/>
            <person name="Pfrender M."/>
        </authorList>
    </citation>
    <scope>NUCLEOTIDE SEQUENCE [LARGE SCALE GENOMIC DNA]</scope>
    <source>
        <strain evidence="2 3">Xinb3</strain>
        <tissue evidence="2">Complete organism</tissue>
    </source>
</reference>
<dbReference type="InterPro" id="IPR048324">
    <property type="entry name" value="ZSWIM1-3_RNaseH-like"/>
</dbReference>
<evidence type="ECO:0000313" key="2">
    <source>
        <dbReference type="EMBL" id="KZS05362.1"/>
    </source>
</evidence>
<keyword evidence="3" id="KW-1185">Reference proteome</keyword>
<protein>
    <recommendedName>
        <fullName evidence="1">ZSWIM1/3 RNaseH-like domain-containing protein</fullName>
    </recommendedName>
</protein>
<feature type="domain" description="ZSWIM1/3 RNaseH-like" evidence="1">
    <location>
        <begin position="122"/>
        <end position="177"/>
    </location>
</feature>